<keyword evidence="3 4" id="KW-0456">Lyase</keyword>
<evidence type="ECO:0000313" key="5">
    <source>
        <dbReference type="EMBL" id="OGZ66785.1"/>
    </source>
</evidence>
<dbReference type="EC" id="4.2.1.96" evidence="4"/>
<evidence type="ECO:0000256" key="3">
    <source>
        <dbReference type="ARBA" id="ARBA00023239"/>
    </source>
</evidence>
<sequence>MSDLINKKCVPHEKMAALKQEEIKEYLSQLKDWEFLPARRSFSEGGETNLPMPKASEGQSKITKEYKFKDFKDAMEFVNKVSVVAEKEGHHPDIEIHYNKVNIILWTHFVKGLSENDFIIAAKIDNIL</sequence>
<comment type="caution">
    <text evidence="5">The sequence shown here is derived from an EMBL/GenBank/DDBJ whole genome shotgun (WGS) entry which is preliminary data.</text>
</comment>
<dbReference type="PANTHER" id="PTHR12599:SF0">
    <property type="entry name" value="PTERIN-4-ALPHA-CARBINOLAMINE DEHYDRATASE"/>
    <property type="match status" value="1"/>
</dbReference>
<evidence type="ECO:0000256" key="2">
    <source>
        <dbReference type="ARBA" id="ARBA00006472"/>
    </source>
</evidence>
<comment type="similarity">
    <text evidence="2 4">Belongs to the pterin-4-alpha-carbinolamine dehydratase family.</text>
</comment>
<dbReference type="InterPro" id="IPR036428">
    <property type="entry name" value="PCD_sf"/>
</dbReference>
<evidence type="ECO:0000256" key="1">
    <source>
        <dbReference type="ARBA" id="ARBA00001554"/>
    </source>
</evidence>
<dbReference type="HAMAP" id="MF_00434">
    <property type="entry name" value="Pterin_4_alpha"/>
    <property type="match status" value="1"/>
</dbReference>
<dbReference type="CDD" id="cd00913">
    <property type="entry name" value="PCD_DCoH_subfamily_a"/>
    <property type="match status" value="1"/>
</dbReference>
<organism evidence="5 6">
    <name type="scientific">Candidatus Staskawiczbacteria bacterium RIFCSPHIGHO2_02_FULL_33_16</name>
    <dbReference type="NCBI Taxonomy" id="1802204"/>
    <lineage>
        <taxon>Bacteria</taxon>
        <taxon>Candidatus Staskawicziibacteriota</taxon>
    </lineage>
</organism>
<comment type="catalytic activity">
    <reaction evidence="1 4">
        <text>(4aS,6R)-4a-hydroxy-L-erythro-5,6,7,8-tetrahydrobiopterin = (6R)-L-erythro-6,7-dihydrobiopterin + H2O</text>
        <dbReference type="Rhea" id="RHEA:11920"/>
        <dbReference type="ChEBI" id="CHEBI:15377"/>
        <dbReference type="ChEBI" id="CHEBI:15642"/>
        <dbReference type="ChEBI" id="CHEBI:43120"/>
        <dbReference type="EC" id="4.2.1.96"/>
    </reaction>
</comment>
<dbReference type="AlphaFoldDB" id="A0A1G2HWD5"/>
<evidence type="ECO:0000313" key="6">
    <source>
        <dbReference type="Proteomes" id="UP000179183"/>
    </source>
</evidence>
<dbReference type="GO" id="GO:0008124">
    <property type="term" value="F:4-alpha-hydroxytetrahydrobiopterin dehydratase activity"/>
    <property type="evidence" value="ECO:0007669"/>
    <property type="project" value="UniProtKB-UniRule"/>
</dbReference>
<accession>A0A1G2HWD5</accession>
<reference evidence="5 6" key="1">
    <citation type="journal article" date="2016" name="Nat. Commun.">
        <title>Thousands of microbial genomes shed light on interconnected biogeochemical processes in an aquifer system.</title>
        <authorList>
            <person name="Anantharaman K."/>
            <person name="Brown C.T."/>
            <person name="Hug L.A."/>
            <person name="Sharon I."/>
            <person name="Castelle C.J."/>
            <person name="Probst A.J."/>
            <person name="Thomas B.C."/>
            <person name="Singh A."/>
            <person name="Wilkins M.J."/>
            <person name="Karaoz U."/>
            <person name="Brodie E.L."/>
            <person name="Williams K.H."/>
            <person name="Hubbard S.S."/>
            <person name="Banfield J.F."/>
        </authorList>
    </citation>
    <scope>NUCLEOTIDE SEQUENCE [LARGE SCALE GENOMIC DNA]</scope>
</reference>
<dbReference type="PANTHER" id="PTHR12599">
    <property type="entry name" value="PTERIN-4-ALPHA-CARBINOLAMINE DEHYDRATASE"/>
    <property type="match status" value="1"/>
</dbReference>
<dbReference type="SUPFAM" id="SSF55248">
    <property type="entry name" value="PCD-like"/>
    <property type="match status" value="1"/>
</dbReference>
<dbReference type="Proteomes" id="UP000179183">
    <property type="component" value="Unassembled WGS sequence"/>
</dbReference>
<protein>
    <recommendedName>
        <fullName evidence="4">Putative pterin-4-alpha-carbinolamine dehydratase</fullName>
        <shortName evidence="4">PHS</shortName>
        <ecNumber evidence="4">4.2.1.96</ecNumber>
    </recommendedName>
    <alternativeName>
        <fullName evidence="4">4-alpha-hydroxy-tetrahydropterin dehydratase</fullName>
    </alternativeName>
    <alternativeName>
        <fullName evidence="4">Pterin carbinolamine dehydratase</fullName>
        <shortName evidence="4">PCD</shortName>
    </alternativeName>
</protein>
<dbReference type="GO" id="GO:0006729">
    <property type="term" value="P:tetrahydrobiopterin biosynthetic process"/>
    <property type="evidence" value="ECO:0007669"/>
    <property type="project" value="InterPro"/>
</dbReference>
<gene>
    <name evidence="5" type="ORF">A3D34_03695</name>
</gene>
<dbReference type="InterPro" id="IPR001533">
    <property type="entry name" value="Pterin_deHydtase"/>
</dbReference>
<evidence type="ECO:0000256" key="4">
    <source>
        <dbReference type="HAMAP-Rule" id="MF_00434"/>
    </source>
</evidence>
<dbReference type="EMBL" id="MHOQ01000022">
    <property type="protein sequence ID" value="OGZ66785.1"/>
    <property type="molecule type" value="Genomic_DNA"/>
</dbReference>
<dbReference type="Pfam" id="PF01329">
    <property type="entry name" value="Pterin_4a"/>
    <property type="match status" value="1"/>
</dbReference>
<name>A0A1G2HWD5_9BACT</name>
<dbReference type="Gene3D" id="3.30.1360.20">
    <property type="entry name" value="Transcriptional coactivator/pterin dehydratase"/>
    <property type="match status" value="1"/>
</dbReference>
<proteinExistence type="inferred from homology"/>